<evidence type="ECO:0000256" key="5">
    <source>
        <dbReference type="ARBA" id="ARBA00023237"/>
    </source>
</evidence>
<evidence type="ECO:0000259" key="6">
    <source>
        <dbReference type="Pfam" id="PF07980"/>
    </source>
</evidence>
<evidence type="ECO:0000256" key="2">
    <source>
        <dbReference type="ARBA" id="ARBA00006275"/>
    </source>
</evidence>
<dbReference type="GO" id="GO:0009279">
    <property type="term" value="C:cell outer membrane"/>
    <property type="evidence" value="ECO:0007669"/>
    <property type="project" value="UniProtKB-SubCell"/>
</dbReference>
<keyword evidence="4" id="KW-0472">Membrane</keyword>
<dbReference type="Pfam" id="PF14322">
    <property type="entry name" value="SusD-like_3"/>
    <property type="match status" value="1"/>
</dbReference>
<dbReference type="AlphaFoldDB" id="A0A1X7IFV4"/>
<dbReference type="SUPFAM" id="SSF48452">
    <property type="entry name" value="TPR-like"/>
    <property type="match status" value="1"/>
</dbReference>
<dbReference type="Pfam" id="PF07980">
    <property type="entry name" value="SusD_RagB"/>
    <property type="match status" value="1"/>
</dbReference>
<comment type="similarity">
    <text evidence="2">Belongs to the SusD family.</text>
</comment>
<accession>A0A1X7IFV4</accession>
<sequence length="623" mass="70203">MNKLKYMICMASIGMLAISCNDDFVSTRPLGEASDEAVWKDAALSQAFVFDIYNGFGVGGFYEQQMASMTDEALFTHPGRNINTVTESRSNPAEQGYIMDTYQYGNLYTRIRATNIAIGNLRNPKFDNPTRAAQLLGEAYFLRAYYYQQLVRFYGAVPLVNQVYKLGETDYTKERGTYAACVDFIVNDCDSAALLLKGMAKVDGRANEVAALALKARVLTYAASDLYDNATAKAKSPTIAAYAKAEYIGYPSGSRSERWQKAKDAAKLVLDHAEHAYKLDLTGPVSATAGQANYNAIAMGGGSKVADADGKRDLILGRFFIDLKDERGGWVGRDNGPNGYHNWAGNTPTQLLVDDYELTDGTKFSWNNAAQKAAPYENRDPRFYATILHDGAGWKPRTDDVKNRDPYNQIQTGQYEIGNGSGTKTIQYGLDTRNSPVEDWNGSYTGYYYKKFVDMDPAIVDQNTRQRIPWPVLRYTEAVLNYVEACLELGEEAEAKTWLNKVRYRAGMPAITDSGEALKERYRNERRVELAYEEHRFFDARRWMIAGQTIGRKATIISIFGTLKPGKQVSVYKYDKDNYTYNYTVNTIDPGIENRVWLDKMYFSSFNRDEMNRNTKLTQNPGY</sequence>
<evidence type="ECO:0000259" key="7">
    <source>
        <dbReference type="Pfam" id="PF14322"/>
    </source>
</evidence>
<dbReference type="InterPro" id="IPR012944">
    <property type="entry name" value="SusD_RagB_dom"/>
</dbReference>
<comment type="subcellular location">
    <subcellularLocation>
        <location evidence="1">Cell outer membrane</location>
    </subcellularLocation>
</comment>
<proteinExistence type="inferred from homology"/>
<evidence type="ECO:0000313" key="9">
    <source>
        <dbReference type="Proteomes" id="UP000192980"/>
    </source>
</evidence>
<dbReference type="OrthoDB" id="5694214at2"/>
<feature type="domain" description="SusD-like N-terminal" evidence="7">
    <location>
        <begin position="65"/>
        <end position="218"/>
    </location>
</feature>
<evidence type="ECO:0000313" key="8">
    <source>
        <dbReference type="EMBL" id="SMG13220.1"/>
    </source>
</evidence>
<dbReference type="STRING" id="561061.SAMN05660862_0751"/>
<organism evidence="8 9">
    <name type="scientific">Sphingobacterium psychroaquaticum</name>
    <dbReference type="NCBI Taxonomy" id="561061"/>
    <lineage>
        <taxon>Bacteria</taxon>
        <taxon>Pseudomonadati</taxon>
        <taxon>Bacteroidota</taxon>
        <taxon>Sphingobacteriia</taxon>
        <taxon>Sphingobacteriales</taxon>
        <taxon>Sphingobacteriaceae</taxon>
        <taxon>Sphingobacterium</taxon>
    </lineage>
</organism>
<keyword evidence="3" id="KW-0732">Signal</keyword>
<protein>
    <submittedName>
        <fullName evidence="8">Starch-binding associating with outer membrane</fullName>
    </submittedName>
</protein>
<dbReference type="InterPro" id="IPR011990">
    <property type="entry name" value="TPR-like_helical_dom_sf"/>
</dbReference>
<dbReference type="EMBL" id="FXAU01000001">
    <property type="protein sequence ID" value="SMG13220.1"/>
    <property type="molecule type" value="Genomic_DNA"/>
</dbReference>
<evidence type="ECO:0000256" key="4">
    <source>
        <dbReference type="ARBA" id="ARBA00023136"/>
    </source>
</evidence>
<dbReference type="Proteomes" id="UP000192980">
    <property type="component" value="Unassembled WGS sequence"/>
</dbReference>
<dbReference type="RefSeq" id="WP_085471598.1">
    <property type="nucleotide sequence ID" value="NZ_FXAU01000001.1"/>
</dbReference>
<keyword evidence="5" id="KW-0998">Cell outer membrane</keyword>
<name>A0A1X7IFV4_9SPHI</name>
<feature type="domain" description="RagB/SusD" evidence="6">
    <location>
        <begin position="333"/>
        <end position="623"/>
    </location>
</feature>
<evidence type="ECO:0000256" key="1">
    <source>
        <dbReference type="ARBA" id="ARBA00004442"/>
    </source>
</evidence>
<gene>
    <name evidence="8" type="ORF">SAMN05660862_0751</name>
</gene>
<dbReference type="InterPro" id="IPR033985">
    <property type="entry name" value="SusD-like_N"/>
</dbReference>
<dbReference type="Gene3D" id="1.25.40.390">
    <property type="match status" value="1"/>
</dbReference>
<evidence type="ECO:0000256" key="3">
    <source>
        <dbReference type="ARBA" id="ARBA00022729"/>
    </source>
</evidence>
<dbReference type="PROSITE" id="PS51257">
    <property type="entry name" value="PROKAR_LIPOPROTEIN"/>
    <property type="match status" value="1"/>
</dbReference>
<keyword evidence="9" id="KW-1185">Reference proteome</keyword>
<reference evidence="8 9" key="1">
    <citation type="submission" date="2017-04" db="EMBL/GenBank/DDBJ databases">
        <authorList>
            <person name="Afonso C.L."/>
            <person name="Miller P.J."/>
            <person name="Scott M.A."/>
            <person name="Spackman E."/>
            <person name="Goraichik I."/>
            <person name="Dimitrov K.M."/>
            <person name="Suarez D.L."/>
            <person name="Swayne D.E."/>
        </authorList>
    </citation>
    <scope>NUCLEOTIDE SEQUENCE [LARGE SCALE GENOMIC DNA]</scope>
    <source>
        <strain evidence="8 9">DSM 22418</strain>
    </source>
</reference>